<proteinExistence type="predicted"/>
<dbReference type="SUPFAM" id="SSF55144">
    <property type="entry name" value="LigT-like"/>
    <property type="match status" value="1"/>
</dbReference>
<dbReference type="Gene3D" id="3.90.1140.10">
    <property type="entry name" value="Cyclic phosphodiesterase"/>
    <property type="match status" value="1"/>
</dbReference>
<accession>A0A3Q9J5A0</accession>
<dbReference type="AlphaFoldDB" id="A0A3Q9J5A0"/>
<evidence type="ECO:0000313" key="1">
    <source>
        <dbReference type="EMBL" id="AZS39585.1"/>
    </source>
</evidence>
<dbReference type="EMBL" id="CP031422">
    <property type="protein sequence ID" value="AZS39585.1"/>
    <property type="molecule type" value="Genomic_DNA"/>
</dbReference>
<dbReference type="Proteomes" id="UP000274841">
    <property type="component" value="Chromosome"/>
</dbReference>
<gene>
    <name evidence="1" type="ORF">CVS54_00895</name>
</gene>
<protein>
    <recommendedName>
        <fullName evidence="3">2'-5' RNA ligase</fullName>
    </recommendedName>
</protein>
<evidence type="ECO:0008006" key="3">
    <source>
        <dbReference type="Google" id="ProtNLM"/>
    </source>
</evidence>
<dbReference type="InterPro" id="IPR009097">
    <property type="entry name" value="Cyclic_Pdiesterase"/>
</dbReference>
<organism evidence="1 2">
    <name type="scientific">Microbacterium oxydans</name>
    <dbReference type="NCBI Taxonomy" id="82380"/>
    <lineage>
        <taxon>Bacteria</taxon>
        <taxon>Bacillati</taxon>
        <taxon>Actinomycetota</taxon>
        <taxon>Actinomycetes</taxon>
        <taxon>Micrococcales</taxon>
        <taxon>Microbacteriaceae</taxon>
        <taxon>Microbacterium</taxon>
    </lineage>
</organism>
<reference evidence="1 2" key="1">
    <citation type="submission" date="2018-08" db="EMBL/GenBank/DDBJ databases">
        <title>Microbacterium oxydans strain HG3.</title>
        <authorList>
            <person name="ORTET P."/>
        </authorList>
    </citation>
    <scope>NUCLEOTIDE SEQUENCE [LARGE SCALE GENOMIC DNA]</scope>
    <source>
        <strain evidence="1 2">HG3</strain>
    </source>
</reference>
<dbReference type="RefSeq" id="WP_231589662.1">
    <property type="nucleotide sequence ID" value="NZ_CP031422.1"/>
</dbReference>
<evidence type="ECO:0000313" key="2">
    <source>
        <dbReference type="Proteomes" id="UP000274841"/>
    </source>
</evidence>
<dbReference type="Pfam" id="PF13563">
    <property type="entry name" value="2_5_RNA_ligase2"/>
    <property type="match status" value="1"/>
</dbReference>
<dbReference type="KEGG" id="moy:CVS54_00895"/>
<name>A0A3Q9J5A0_9MICO</name>
<sequence length="196" mass="22239">MRRPFMDTPDQLESLEGQQYLVLRPTVEVADTYREVQDTALARLGAPVRRPHTGHVTLRGFYEPERRDELATLIRSWAAQQTPIEITAEAVDEFPTPWRILIVRLARTASLVSAYSCLTTALDATDFRRLGELPLEEWTFHLSVLYGKTLDPEVWSHFAQPESRALEPAPAETITEAELVWYEDGIEHAEVLPLGG</sequence>